<evidence type="ECO:0000313" key="2">
    <source>
        <dbReference type="EMBL" id="KFB71386.1"/>
    </source>
</evidence>
<gene>
    <name evidence="2" type="ORF">AW09_003475</name>
</gene>
<dbReference type="AlphaFoldDB" id="A0A080LSK7"/>
<protein>
    <recommendedName>
        <fullName evidence="4">Oxaloacetate decarboxylase gamma chain</fullName>
    </recommendedName>
</protein>
<keyword evidence="1" id="KW-1133">Transmembrane helix</keyword>
<evidence type="ECO:0008006" key="4">
    <source>
        <dbReference type="Google" id="ProtNLM"/>
    </source>
</evidence>
<name>A0A080LSK7_9PROT</name>
<sequence length="119" mass="12940">MNSLIPDTLQGALLLSLIDFFLSFVVISFIGLVLSWFPLLNRVGTWVSHKRPSAPASKKKAPVQAPVADQEIPIEDVVAIAAAIAAMVGDHHILHIEPHSAEWSTAGRVAHHHSHLPKH</sequence>
<accession>A0A080LSK7</accession>
<feature type="transmembrane region" description="Helical" evidence="1">
    <location>
        <begin position="20"/>
        <end position="40"/>
    </location>
</feature>
<proteinExistence type="predicted"/>
<evidence type="ECO:0000256" key="1">
    <source>
        <dbReference type="SAM" id="Phobius"/>
    </source>
</evidence>
<organism evidence="2 3">
    <name type="scientific">Candidatus Accumulibacter phosphatis</name>
    <dbReference type="NCBI Taxonomy" id="327160"/>
    <lineage>
        <taxon>Bacteria</taxon>
        <taxon>Pseudomonadati</taxon>
        <taxon>Pseudomonadota</taxon>
        <taxon>Betaproteobacteria</taxon>
        <taxon>Candidatus Accumulibacter</taxon>
    </lineage>
</organism>
<reference evidence="2 3" key="1">
    <citation type="submission" date="2014-02" db="EMBL/GenBank/DDBJ databases">
        <title>Expanding our view of genomic diversity in Candidatus Accumulibacter clades.</title>
        <authorList>
            <person name="Skennerton C.T."/>
            <person name="Barr J.J."/>
            <person name="Slater F.R."/>
            <person name="Bond P.L."/>
            <person name="Tyson G.W."/>
        </authorList>
    </citation>
    <scope>NUCLEOTIDE SEQUENCE [LARGE SCALE GENOMIC DNA]</scope>
    <source>
        <strain evidence="3">BA-91</strain>
    </source>
</reference>
<comment type="caution">
    <text evidence="2">The sequence shown here is derived from an EMBL/GenBank/DDBJ whole genome shotgun (WGS) entry which is preliminary data.</text>
</comment>
<dbReference type="Proteomes" id="UP000020077">
    <property type="component" value="Unassembled WGS sequence"/>
</dbReference>
<keyword evidence="1" id="KW-0472">Membrane</keyword>
<keyword evidence="1" id="KW-0812">Transmembrane</keyword>
<evidence type="ECO:0000313" key="3">
    <source>
        <dbReference type="Proteomes" id="UP000020077"/>
    </source>
</evidence>
<dbReference type="EMBL" id="JDVG02000551">
    <property type="protein sequence ID" value="KFB71386.1"/>
    <property type="molecule type" value="Genomic_DNA"/>
</dbReference>